<comment type="caution">
    <text evidence="2">The sequence shown here is derived from an EMBL/GenBank/DDBJ whole genome shotgun (WGS) entry which is preliminary data.</text>
</comment>
<evidence type="ECO:0000313" key="2">
    <source>
        <dbReference type="EMBL" id="KAA1136620.1"/>
    </source>
</evidence>
<feature type="signal peptide" evidence="1">
    <location>
        <begin position="1"/>
        <end position="19"/>
    </location>
</feature>
<evidence type="ECO:0008006" key="4">
    <source>
        <dbReference type="Google" id="ProtNLM"/>
    </source>
</evidence>
<keyword evidence="1" id="KW-0732">Signal</keyword>
<evidence type="ECO:0000313" key="3">
    <source>
        <dbReference type="Proteomes" id="UP000325313"/>
    </source>
</evidence>
<feature type="chain" id="PRO_5022959668" description="Secreted protein" evidence="1">
    <location>
        <begin position="20"/>
        <end position="133"/>
    </location>
</feature>
<name>A0A5B0SFM7_PUCGR</name>
<proteinExistence type="predicted"/>
<accession>A0A5B0SFM7</accession>
<dbReference type="Proteomes" id="UP000325313">
    <property type="component" value="Unassembled WGS sequence"/>
</dbReference>
<dbReference type="AlphaFoldDB" id="A0A5B0SFM7"/>
<dbReference type="EMBL" id="VDEP01000035">
    <property type="protein sequence ID" value="KAA1136620.1"/>
    <property type="molecule type" value="Genomic_DNA"/>
</dbReference>
<organism evidence="2 3">
    <name type="scientific">Puccinia graminis f. sp. tritici</name>
    <dbReference type="NCBI Taxonomy" id="56615"/>
    <lineage>
        <taxon>Eukaryota</taxon>
        <taxon>Fungi</taxon>
        <taxon>Dikarya</taxon>
        <taxon>Basidiomycota</taxon>
        <taxon>Pucciniomycotina</taxon>
        <taxon>Pucciniomycetes</taxon>
        <taxon>Pucciniales</taxon>
        <taxon>Pucciniaceae</taxon>
        <taxon>Puccinia</taxon>
    </lineage>
</organism>
<gene>
    <name evidence="2" type="ORF">PGTUg99_036412</name>
</gene>
<protein>
    <recommendedName>
        <fullName evidence="4">Secreted protein</fullName>
    </recommendedName>
</protein>
<evidence type="ECO:0000256" key="1">
    <source>
        <dbReference type="SAM" id="SignalP"/>
    </source>
</evidence>
<sequence>MKAFCSTFILLSLLSRSHADGGKEGFNDPEFTYARSYSRDGLGPGYLFTVNRSQLCSTCDIFVAQGCHSSTTPNDRPTTQHCDLAFLPIEHRDGESTCKTTKGTFHCYSGRDKTIGKGGCSGCRHSSKRVTSP</sequence>
<reference evidence="2 3" key="1">
    <citation type="submission" date="2019-05" db="EMBL/GenBank/DDBJ databases">
        <title>Emergence of the Ug99 lineage of the wheat stem rust pathogen through somatic hybridization.</title>
        <authorList>
            <person name="Li F."/>
            <person name="Upadhyaya N.M."/>
            <person name="Sperschneider J."/>
            <person name="Matny O."/>
            <person name="Nguyen-Phuc H."/>
            <person name="Mago R."/>
            <person name="Raley C."/>
            <person name="Miller M.E."/>
            <person name="Silverstein K.A.T."/>
            <person name="Henningsen E."/>
            <person name="Hirsch C.D."/>
            <person name="Visser B."/>
            <person name="Pretorius Z.A."/>
            <person name="Steffenson B.J."/>
            <person name="Schwessinger B."/>
            <person name="Dodds P.N."/>
            <person name="Figueroa M."/>
        </authorList>
    </citation>
    <scope>NUCLEOTIDE SEQUENCE [LARGE SCALE GENOMIC DNA]</scope>
    <source>
        <strain evidence="2 3">Ug99</strain>
    </source>
</reference>